<proteinExistence type="predicted"/>
<feature type="transmembrane region" description="Helical" evidence="2">
    <location>
        <begin position="12"/>
        <end position="29"/>
    </location>
</feature>
<sequence>MKEFAVYTGLRILVFVATFAVVSGIWILTAGSLNWFYALLVAFVVSGVASYTLLNRQRLAFAQRVDARATRAVEAMRSKEDEDRAEREKSQLEKSQLDKSQREKHA</sequence>
<evidence type="ECO:0000313" key="4">
    <source>
        <dbReference type="Proteomes" id="UP001556631"/>
    </source>
</evidence>
<evidence type="ECO:0000256" key="1">
    <source>
        <dbReference type="SAM" id="MobiDB-lite"/>
    </source>
</evidence>
<name>A0ABV3STF9_9ACTN</name>
<gene>
    <name evidence="3" type="ORF">AB3X52_01200</name>
</gene>
<comment type="caution">
    <text evidence="3">The sequence shown here is derived from an EMBL/GenBank/DDBJ whole genome shotgun (WGS) entry which is preliminary data.</text>
</comment>
<dbReference type="Proteomes" id="UP001556631">
    <property type="component" value="Unassembled WGS sequence"/>
</dbReference>
<reference evidence="3 4" key="1">
    <citation type="submission" date="2024-07" db="EMBL/GenBank/DDBJ databases">
        <authorList>
            <person name="Lee S."/>
            <person name="Kang M."/>
        </authorList>
    </citation>
    <scope>NUCLEOTIDE SEQUENCE [LARGE SCALE GENOMIC DNA]</scope>
    <source>
        <strain evidence="3 4">DS6</strain>
    </source>
</reference>
<evidence type="ECO:0000313" key="3">
    <source>
        <dbReference type="EMBL" id="MEX0426216.1"/>
    </source>
</evidence>
<keyword evidence="2" id="KW-0812">Transmembrane</keyword>
<organism evidence="3 4">
    <name type="scientific">Nocardioides eburneus</name>
    <dbReference type="NCBI Taxonomy" id="3231482"/>
    <lineage>
        <taxon>Bacteria</taxon>
        <taxon>Bacillati</taxon>
        <taxon>Actinomycetota</taxon>
        <taxon>Actinomycetes</taxon>
        <taxon>Propionibacteriales</taxon>
        <taxon>Nocardioidaceae</taxon>
        <taxon>Nocardioides</taxon>
    </lineage>
</organism>
<dbReference type="RefSeq" id="WP_367990873.1">
    <property type="nucleotide sequence ID" value="NZ_JBFPJR010000002.1"/>
</dbReference>
<evidence type="ECO:0000256" key="2">
    <source>
        <dbReference type="SAM" id="Phobius"/>
    </source>
</evidence>
<keyword evidence="2" id="KW-1133">Transmembrane helix</keyword>
<feature type="region of interest" description="Disordered" evidence="1">
    <location>
        <begin position="75"/>
        <end position="106"/>
    </location>
</feature>
<protein>
    <submittedName>
        <fullName evidence="3">DUF4229 domain-containing protein</fullName>
    </submittedName>
</protein>
<dbReference type="Pfam" id="PF14012">
    <property type="entry name" value="DUF4229"/>
    <property type="match status" value="1"/>
</dbReference>
<feature type="transmembrane region" description="Helical" evidence="2">
    <location>
        <begin position="35"/>
        <end position="54"/>
    </location>
</feature>
<dbReference type="InterPro" id="IPR025323">
    <property type="entry name" value="DUF4229"/>
</dbReference>
<keyword evidence="4" id="KW-1185">Reference proteome</keyword>
<keyword evidence="2" id="KW-0472">Membrane</keyword>
<accession>A0ABV3STF9</accession>
<dbReference type="EMBL" id="JBFPJR010000002">
    <property type="protein sequence ID" value="MEX0426216.1"/>
    <property type="molecule type" value="Genomic_DNA"/>
</dbReference>